<dbReference type="AlphaFoldDB" id="U4LGQ2"/>
<feature type="transmembrane region" description="Helical" evidence="6">
    <location>
        <begin position="65"/>
        <end position="85"/>
    </location>
</feature>
<evidence type="ECO:0000256" key="1">
    <source>
        <dbReference type="ARBA" id="ARBA00004141"/>
    </source>
</evidence>
<evidence type="ECO:0000256" key="2">
    <source>
        <dbReference type="ARBA" id="ARBA00005587"/>
    </source>
</evidence>
<dbReference type="STRING" id="1076935.U4LGQ2"/>
<dbReference type="OrthoDB" id="3648309at2759"/>
<feature type="transmembrane region" description="Helical" evidence="6">
    <location>
        <begin position="91"/>
        <end position="115"/>
    </location>
</feature>
<sequence>MSTTTEHTINDLEKGTGGVQSDVVVDLSRVGTVVLTPELFEKLYLTPQTPVKGQLRNTFGNPTPLAVIGFVLSLTPLSCSLLGWMDSDGTGAAFLGVFVFVGGLLMILGGFMEFFIGNTYPFVVFCSMGSFFLALAATNIPSFGVMAAFTTPDMPGPQNPAFYNTFAFFIVFVGFMDFIYLIASIRTNICLLGILLFTVIGLELLAAAYWNIGAGNMEMALKFQHGAGGCTFVVCIFAWYLFLVLVLASVDFPISLPVGDLSTVVKGGSEKKKREA</sequence>
<reference evidence="7 8" key="1">
    <citation type="journal article" date="2013" name="PLoS Genet.">
        <title>The genome and development-dependent transcriptomes of Pyronema confluens: a window into fungal evolution.</title>
        <authorList>
            <person name="Traeger S."/>
            <person name="Altegoer F."/>
            <person name="Freitag M."/>
            <person name="Gabaldon T."/>
            <person name="Kempken F."/>
            <person name="Kumar A."/>
            <person name="Marcet-Houben M."/>
            <person name="Poggeler S."/>
            <person name="Stajich J.E."/>
            <person name="Nowrousian M."/>
        </authorList>
    </citation>
    <scope>NUCLEOTIDE SEQUENCE [LARGE SCALE GENOMIC DNA]</scope>
    <source>
        <strain evidence="8">CBS 100304</strain>
        <tissue evidence="7">Vegetative mycelium</tissue>
    </source>
</reference>
<dbReference type="GO" id="GO:0015123">
    <property type="term" value="F:acetate transmembrane transporter activity"/>
    <property type="evidence" value="ECO:0007669"/>
    <property type="project" value="TreeGrafter"/>
</dbReference>
<gene>
    <name evidence="7" type="ORF">PCON_10513</name>
</gene>
<keyword evidence="8" id="KW-1185">Reference proteome</keyword>
<keyword evidence="5 6" id="KW-0472">Membrane</keyword>
<dbReference type="EMBL" id="HF935578">
    <property type="protein sequence ID" value="CCX10919.1"/>
    <property type="molecule type" value="Genomic_DNA"/>
</dbReference>
<dbReference type="eggNOG" id="ENOG502S179">
    <property type="taxonomic scope" value="Eukaryota"/>
</dbReference>
<organism evidence="7 8">
    <name type="scientific">Pyronema omphalodes (strain CBS 100304)</name>
    <name type="common">Pyronema confluens</name>
    <dbReference type="NCBI Taxonomy" id="1076935"/>
    <lineage>
        <taxon>Eukaryota</taxon>
        <taxon>Fungi</taxon>
        <taxon>Dikarya</taxon>
        <taxon>Ascomycota</taxon>
        <taxon>Pezizomycotina</taxon>
        <taxon>Pezizomycetes</taxon>
        <taxon>Pezizales</taxon>
        <taxon>Pyronemataceae</taxon>
        <taxon>Pyronema</taxon>
    </lineage>
</organism>
<proteinExistence type="inferred from homology"/>
<keyword evidence="4 6" id="KW-1133">Transmembrane helix</keyword>
<evidence type="ECO:0000256" key="3">
    <source>
        <dbReference type="ARBA" id="ARBA00022692"/>
    </source>
</evidence>
<dbReference type="PANTHER" id="PTHR31123:SF4">
    <property type="entry name" value="PROTEIN ALCS"/>
    <property type="match status" value="1"/>
</dbReference>
<dbReference type="Proteomes" id="UP000018144">
    <property type="component" value="Unassembled WGS sequence"/>
</dbReference>
<evidence type="ECO:0000256" key="5">
    <source>
        <dbReference type="ARBA" id="ARBA00023136"/>
    </source>
</evidence>
<comment type="similarity">
    <text evidence="2">Belongs to the acetate uptake transporter (AceTr) (TC 2.A.96) family.</text>
</comment>
<evidence type="ECO:0000313" key="8">
    <source>
        <dbReference type="Proteomes" id="UP000018144"/>
    </source>
</evidence>
<feature type="transmembrane region" description="Helical" evidence="6">
    <location>
        <begin position="161"/>
        <end position="182"/>
    </location>
</feature>
<dbReference type="Pfam" id="PF01184">
    <property type="entry name" value="Gpr1_Fun34_YaaH"/>
    <property type="match status" value="1"/>
</dbReference>
<protein>
    <submittedName>
        <fullName evidence="7">Similar to Protein alcS acc. no. Q24JP1</fullName>
    </submittedName>
</protein>
<dbReference type="PANTHER" id="PTHR31123">
    <property type="entry name" value="ACCUMULATION OF DYADS PROTEIN 2-RELATED"/>
    <property type="match status" value="1"/>
</dbReference>
<evidence type="ECO:0000256" key="6">
    <source>
        <dbReference type="SAM" id="Phobius"/>
    </source>
</evidence>
<dbReference type="InterPro" id="IPR000791">
    <property type="entry name" value="Gpr1/Fun34/SatP-like"/>
</dbReference>
<dbReference type="GO" id="GO:0005886">
    <property type="term" value="C:plasma membrane"/>
    <property type="evidence" value="ECO:0007669"/>
    <property type="project" value="TreeGrafter"/>
</dbReference>
<comment type="subcellular location">
    <subcellularLocation>
        <location evidence="1">Membrane</location>
        <topology evidence="1">Multi-pass membrane protein</topology>
    </subcellularLocation>
</comment>
<evidence type="ECO:0000313" key="7">
    <source>
        <dbReference type="EMBL" id="CCX10919.1"/>
    </source>
</evidence>
<name>U4LGQ2_PYROM</name>
<dbReference type="InterPro" id="IPR051633">
    <property type="entry name" value="AceTr"/>
</dbReference>
<keyword evidence="3 6" id="KW-0812">Transmembrane</keyword>
<evidence type="ECO:0000256" key="4">
    <source>
        <dbReference type="ARBA" id="ARBA00022989"/>
    </source>
</evidence>
<feature type="transmembrane region" description="Helical" evidence="6">
    <location>
        <begin position="189"/>
        <end position="212"/>
    </location>
</feature>
<dbReference type="OMA" id="ISMGILC"/>
<accession>U4LGQ2</accession>
<feature type="transmembrane region" description="Helical" evidence="6">
    <location>
        <begin position="122"/>
        <end position="149"/>
    </location>
</feature>
<feature type="transmembrane region" description="Helical" evidence="6">
    <location>
        <begin position="224"/>
        <end position="248"/>
    </location>
</feature>